<organism evidence="4 9">
    <name type="scientific">Adineta steineri</name>
    <dbReference type="NCBI Taxonomy" id="433720"/>
    <lineage>
        <taxon>Eukaryota</taxon>
        <taxon>Metazoa</taxon>
        <taxon>Spiralia</taxon>
        <taxon>Gnathifera</taxon>
        <taxon>Rotifera</taxon>
        <taxon>Eurotatoria</taxon>
        <taxon>Bdelloidea</taxon>
        <taxon>Adinetida</taxon>
        <taxon>Adinetidae</taxon>
        <taxon>Adineta</taxon>
    </lineage>
</organism>
<proteinExistence type="predicted"/>
<dbReference type="InterPro" id="IPR020859">
    <property type="entry name" value="ROC"/>
</dbReference>
<evidence type="ECO:0000313" key="9">
    <source>
        <dbReference type="Proteomes" id="UP000663877"/>
    </source>
</evidence>
<accession>A0A814ZGA1</accession>
<dbReference type="SUPFAM" id="SSF52540">
    <property type="entry name" value="P-loop containing nucleoside triphosphate hydrolases"/>
    <property type="match status" value="1"/>
</dbReference>
<evidence type="ECO:0000259" key="3">
    <source>
        <dbReference type="PROSITE" id="PS51424"/>
    </source>
</evidence>
<dbReference type="Proteomes" id="UP000663877">
    <property type="component" value="Unassembled WGS sequence"/>
</dbReference>
<evidence type="ECO:0000313" key="6">
    <source>
        <dbReference type="EMBL" id="CAF1436493.1"/>
    </source>
</evidence>
<reference evidence="4" key="1">
    <citation type="submission" date="2021-02" db="EMBL/GenBank/DDBJ databases">
        <authorList>
            <person name="Nowell W R."/>
        </authorList>
    </citation>
    <scope>NUCLEOTIDE SEQUENCE</scope>
</reference>
<sequence length="178" mass="20964">MLGTQQSTGMIDITKEPISSFIANNYRTAEIIAYMKSLCDDTKIYNKMRLMLLGNEQTGKTSLLQAFKRESSNMNNAQQNQRKKSTTTRNFPILDISEWIYDKTPRTSLGPVTFRIWDFGGEQEFQSVYQYFFTRRTLYIICWKMTEYDMNEQIFETIHNILINIQVSCCFFSIILFL</sequence>
<dbReference type="EMBL" id="CAJNOI010000320">
    <property type="protein sequence ID" value="CAF1241523.1"/>
    <property type="molecule type" value="Genomic_DNA"/>
</dbReference>
<name>A0A814ZGA1_9BILA</name>
<comment type="caution">
    <text evidence="4">The sequence shown here is derived from an EMBL/GenBank/DDBJ whole genome shotgun (WGS) entry which is preliminary data.</text>
</comment>
<dbReference type="Pfam" id="PF08477">
    <property type="entry name" value="Roc"/>
    <property type="match status" value="1"/>
</dbReference>
<feature type="domain" description="Roc" evidence="3">
    <location>
        <begin position="41"/>
        <end position="178"/>
    </location>
</feature>
<keyword evidence="2" id="KW-0547">Nucleotide-binding</keyword>
<gene>
    <name evidence="4" type="ORF">BJG266_LOCUS29080</name>
    <name evidence="5" type="ORF">JYZ213_LOCUS37485</name>
    <name evidence="7" type="ORF">OXD698_LOCUS7229</name>
    <name evidence="6" type="ORF">QVE165_LOCUS39317</name>
</gene>
<dbReference type="Proteomes" id="UP000663832">
    <property type="component" value="Unassembled WGS sequence"/>
</dbReference>
<dbReference type="Gene3D" id="3.40.50.300">
    <property type="entry name" value="P-loop containing nucleotide triphosphate hydrolases"/>
    <property type="match status" value="1"/>
</dbReference>
<dbReference type="AlphaFoldDB" id="A0A814ZGA1"/>
<evidence type="ECO:0000256" key="2">
    <source>
        <dbReference type="ARBA" id="ARBA00022741"/>
    </source>
</evidence>
<dbReference type="PROSITE" id="PS51424">
    <property type="entry name" value="ROC"/>
    <property type="match status" value="1"/>
</dbReference>
<protein>
    <recommendedName>
        <fullName evidence="3">Roc domain-containing protein</fullName>
    </recommendedName>
</protein>
<dbReference type="Proteomes" id="UP000663844">
    <property type="component" value="Unassembled WGS sequence"/>
</dbReference>
<keyword evidence="1" id="KW-0677">Repeat</keyword>
<dbReference type="Proteomes" id="UP000663845">
    <property type="component" value="Unassembled WGS sequence"/>
</dbReference>
<evidence type="ECO:0000313" key="5">
    <source>
        <dbReference type="EMBL" id="CAF1396032.1"/>
    </source>
</evidence>
<dbReference type="EMBL" id="CAJOAZ010000327">
    <property type="protein sequence ID" value="CAF3617101.1"/>
    <property type="molecule type" value="Genomic_DNA"/>
</dbReference>
<dbReference type="InterPro" id="IPR027417">
    <property type="entry name" value="P-loop_NTPase"/>
</dbReference>
<dbReference type="EMBL" id="CAJNOG010001004">
    <property type="protein sequence ID" value="CAF1396032.1"/>
    <property type="molecule type" value="Genomic_DNA"/>
</dbReference>
<evidence type="ECO:0000256" key="1">
    <source>
        <dbReference type="ARBA" id="ARBA00022737"/>
    </source>
</evidence>
<dbReference type="PRINTS" id="PR00449">
    <property type="entry name" value="RASTRNSFRMNG"/>
</dbReference>
<evidence type="ECO:0000313" key="7">
    <source>
        <dbReference type="EMBL" id="CAF3617101.1"/>
    </source>
</evidence>
<keyword evidence="8" id="KW-1185">Reference proteome</keyword>
<dbReference type="OrthoDB" id="10252328at2759"/>
<evidence type="ECO:0000313" key="4">
    <source>
        <dbReference type="EMBL" id="CAF1241523.1"/>
    </source>
</evidence>
<evidence type="ECO:0000313" key="8">
    <source>
        <dbReference type="Proteomes" id="UP000663832"/>
    </source>
</evidence>
<dbReference type="GO" id="GO:0000166">
    <property type="term" value="F:nucleotide binding"/>
    <property type="evidence" value="ECO:0007669"/>
    <property type="project" value="UniProtKB-KW"/>
</dbReference>
<dbReference type="EMBL" id="CAJNOM010000435">
    <property type="protein sequence ID" value="CAF1436493.1"/>
    <property type="molecule type" value="Genomic_DNA"/>
</dbReference>